<dbReference type="GO" id="GO:0016853">
    <property type="term" value="F:isomerase activity"/>
    <property type="evidence" value="ECO:0007669"/>
    <property type="project" value="UniProtKB-KW"/>
</dbReference>
<keyword evidence="2" id="KW-0520">NAD</keyword>
<name>A0A811MHP9_9POAL</name>
<evidence type="ECO:0000313" key="5">
    <source>
        <dbReference type="EMBL" id="CAD6204681.1"/>
    </source>
</evidence>
<comment type="caution">
    <text evidence="5">The sequence shown here is derived from an EMBL/GenBank/DDBJ whole genome shotgun (WGS) entry which is preliminary data.</text>
</comment>
<accession>A0A811MHP9</accession>
<dbReference type="SUPFAM" id="SSF51735">
    <property type="entry name" value="NAD(P)-binding Rossmann-fold domains"/>
    <property type="match status" value="1"/>
</dbReference>
<reference evidence="5" key="1">
    <citation type="submission" date="2020-10" db="EMBL/GenBank/DDBJ databases">
        <authorList>
            <person name="Han B."/>
            <person name="Lu T."/>
            <person name="Zhao Q."/>
            <person name="Huang X."/>
            <person name="Zhao Y."/>
        </authorList>
    </citation>
    <scope>NUCLEOTIDE SEQUENCE</scope>
</reference>
<dbReference type="Gene3D" id="3.40.50.720">
    <property type="entry name" value="NAD(P)-binding Rossmann-like Domain"/>
    <property type="match status" value="1"/>
</dbReference>
<feature type="domain" description="NAD(P)-binding" evidence="4">
    <location>
        <begin position="2"/>
        <end position="82"/>
    </location>
</feature>
<proteinExistence type="inferred from homology"/>
<dbReference type="InterPro" id="IPR036291">
    <property type="entry name" value="NAD(P)-bd_dom_sf"/>
</dbReference>
<evidence type="ECO:0000256" key="1">
    <source>
        <dbReference type="ARBA" id="ARBA00007637"/>
    </source>
</evidence>
<evidence type="ECO:0000256" key="2">
    <source>
        <dbReference type="ARBA" id="ARBA00023027"/>
    </source>
</evidence>
<dbReference type="AlphaFoldDB" id="A0A811MHP9"/>
<dbReference type="OrthoDB" id="1732621at2759"/>
<dbReference type="Proteomes" id="UP000604825">
    <property type="component" value="Unassembled WGS sequence"/>
</dbReference>
<gene>
    <name evidence="5" type="ORF">NCGR_LOCUS2674</name>
</gene>
<dbReference type="PANTHER" id="PTHR43574">
    <property type="entry name" value="EPIMERASE-RELATED"/>
    <property type="match status" value="1"/>
</dbReference>
<evidence type="ECO:0000313" key="6">
    <source>
        <dbReference type="Proteomes" id="UP000604825"/>
    </source>
</evidence>
<dbReference type="EMBL" id="CAJGYO010000001">
    <property type="protein sequence ID" value="CAD6204681.1"/>
    <property type="molecule type" value="Genomic_DNA"/>
</dbReference>
<keyword evidence="6" id="KW-1185">Reference proteome</keyword>
<keyword evidence="3" id="KW-0413">Isomerase</keyword>
<evidence type="ECO:0000259" key="4">
    <source>
        <dbReference type="Pfam" id="PF16363"/>
    </source>
</evidence>
<comment type="similarity">
    <text evidence="1">Belongs to the NAD(P)-dependent epimerase/dehydratase family.</text>
</comment>
<evidence type="ECO:0000256" key="3">
    <source>
        <dbReference type="ARBA" id="ARBA00023235"/>
    </source>
</evidence>
<dbReference type="Pfam" id="PF16363">
    <property type="entry name" value="GDP_Man_Dehyd"/>
    <property type="match status" value="1"/>
</dbReference>
<dbReference type="InterPro" id="IPR016040">
    <property type="entry name" value="NAD(P)-bd_dom"/>
</dbReference>
<protein>
    <recommendedName>
        <fullName evidence="4">NAD(P)-binding domain-containing protein</fullName>
    </recommendedName>
</protein>
<sequence length="82" mass="8808">MLITGAVGFVGAHCSLALRAHGDDMLGLDNFNAYYDPSLKRARQCLLASQGVVVLDTDINDAALLERLLSVVPFTHMLHLAA</sequence>
<organism evidence="5 6">
    <name type="scientific">Miscanthus lutarioriparius</name>
    <dbReference type="NCBI Taxonomy" id="422564"/>
    <lineage>
        <taxon>Eukaryota</taxon>
        <taxon>Viridiplantae</taxon>
        <taxon>Streptophyta</taxon>
        <taxon>Embryophyta</taxon>
        <taxon>Tracheophyta</taxon>
        <taxon>Spermatophyta</taxon>
        <taxon>Magnoliopsida</taxon>
        <taxon>Liliopsida</taxon>
        <taxon>Poales</taxon>
        <taxon>Poaceae</taxon>
        <taxon>PACMAD clade</taxon>
        <taxon>Panicoideae</taxon>
        <taxon>Andropogonodae</taxon>
        <taxon>Andropogoneae</taxon>
        <taxon>Saccharinae</taxon>
        <taxon>Miscanthus</taxon>
    </lineage>
</organism>